<dbReference type="eggNOG" id="COG2045">
    <property type="taxonomic scope" value="Bacteria"/>
</dbReference>
<dbReference type="Gene3D" id="3.90.1560.10">
    <property type="entry name" value="ComB-like"/>
    <property type="match status" value="1"/>
</dbReference>
<evidence type="ECO:0000256" key="1">
    <source>
        <dbReference type="ARBA" id="ARBA00001946"/>
    </source>
</evidence>
<dbReference type="PANTHER" id="PTHR37311:SF1">
    <property type="entry name" value="2-PHOSPHOSULFOLACTATE PHOSPHATASE-RELATED"/>
    <property type="match status" value="1"/>
</dbReference>
<gene>
    <name evidence="8" type="primary">comB</name>
    <name evidence="9" type="ORF">SAMN04487885_11169</name>
</gene>
<keyword evidence="10" id="KW-1185">Reference proteome</keyword>
<dbReference type="Pfam" id="PF04029">
    <property type="entry name" value="2-ph_phosp"/>
    <property type="match status" value="1"/>
</dbReference>
<dbReference type="GO" id="GO:0050532">
    <property type="term" value="F:2-phosphosulfolactate phosphatase activity"/>
    <property type="evidence" value="ECO:0007669"/>
    <property type="project" value="UniProtKB-UniRule"/>
</dbReference>
<evidence type="ECO:0000256" key="7">
    <source>
        <dbReference type="ARBA" id="ARBA00033711"/>
    </source>
</evidence>
<keyword evidence="6 8" id="KW-0460">Magnesium</keyword>
<dbReference type="SUPFAM" id="SSF142823">
    <property type="entry name" value="ComB-like"/>
    <property type="match status" value="1"/>
</dbReference>
<evidence type="ECO:0000256" key="4">
    <source>
        <dbReference type="ARBA" id="ARBA00021948"/>
    </source>
</evidence>
<dbReference type="EC" id="3.1.3.71" evidence="3 8"/>
<dbReference type="NCBIfam" id="NF002055">
    <property type="entry name" value="PRK00886.1-4"/>
    <property type="match status" value="1"/>
</dbReference>
<reference evidence="9 10" key="1">
    <citation type="submission" date="2016-10" db="EMBL/GenBank/DDBJ databases">
        <authorList>
            <person name="de Groot N.N."/>
        </authorList>
    </citation>
    <scope>NUCLEOTIDE SEQUENCE [LARGE SCALE GENOMIC DNA]</scope>
    <source>
        <strain evidence="9 10">NLAE-zl-G419</strain>
    </source>
</reference>
<dbReference type="GO" id="GO:0050545">
    <property type="term" value="F:sulfopyruvate decarboxylase activity"/>
    <property type="evidence" value="ECO:0007669"/>
    <property type="project" value="TreeGrafter"/>
</dbReference>
<evidence type="ECO:0000313" key="10">
    <source>
        <dbReference type="Proteomes" id="UP000182135"/>
    </source>
</evidence>
<dbReference type="OrthoDB" id="4913at2"/>
<dbReference type="Proteomes" id="UP000182135">
    <property type="component" value="Unassembled WGS sequence"/>
</dbReference>
<comment type="cofactor">
    <cofactor evidence="1 8">
        <name>Mg(2+)</name>
        <dbReference type="ChEBI" id="CHEBI:18420"/>
    </cofactor>
</comment>
<comment type="similarity">
    <text evidence="2 8">Belongs to the ComB family.</text>
</comment>
<dbReference type="EMBL" id="FOOE01000011">
    <property type="protein sequence ID" value="SFF81387.1"/>
    <property type="molecule type" value="Genomic_DNA"/>
</dbReference>
<dbReference type="GO" id="GO:0000287">
    <property type="term" value="F:magnesium ion binding"/>
    <property type="evidence" value="ECO:0007669"/>
    <property type="project" value="UniProtKB-UniRule"/>
</dbReference>
<evidence type="ECO:0000256" key="2">
    <source>
        <dbReference type="ARBA" id="ARBA00009997"/>
    </source>
</evidence>
<dbReference type="RefSeq" id="WP_074845451.1">
    <property type="nucleotide sequence ID" value="NZ_FOOE01000011.1"/>
</dbReference>
<dbReference type="STRING" id="1529.SAMN04487885_11169"/>
<name>A0A1I2LVA3_9CLOT</name>
<evidence type="ECO:0000256" key="8">
    <source>
        <dbReference type="HAMAP-Rule" id="MF_00490"/>
    </source>
</evidence>
<evidence type="ECO:0000256" key="6">
    <source>
        <dbReference type="ARBA" id="ARBA00022842"/>
    </source>
</evidence>
<keyword evidence="5 8" id="KW-0378">Hydrolase</keyword>
<dbReference type="InterPro" id="IPR005238">
    <property type="entry name" value="ComB-like"/>
</dbReference>
<protein>
    <recommendedName>
        <fullName evidence="4 8">Probable 2-phosphosulfolactate phosphatase</fullName>
        <ecNumber evidence="3 8">3.1.3.71</ecNumber>
    </recommendedName>
</protein>
<dbReference type="PANTHER" id="PTHR37311">
    <property type="entry name" value="2-PHOSPHOSULFOLACTATE PHOSPHATASE-RELATED"/>
    <property type="match status" value="1"/>
</dbReference>
<dbReference type="AlphaFoldDB" id="A0A1I2LVA3"/>
<comment type="catalytic activity">
    <reaction evidence="7 8">
        <text>(2R)-O-phospho-3-sulfolactate + H2O = (2R)-3-sulfolactate + phosphate</text>
        <dbReference type="Rhea" id="RHEA:23416"/>
        <dbReference type="ChEBI" id="CHEBI:15377"/>
        <dbReference type="ChEBI" id="CHEBI:15597"/>
        <dbReference type="ChEBI" id="CHEBI:43474"/>
        <dbReference type="ChEBI" id="CHEBI:58738"/>
        <dbReference type="EC" id="3.1.3.71"/>
    </reaction>
</comment>
<dbReference type="HAMAP" id="MF_00490">
    <property type="entry name" value="ComB"/>
    <property type="match status" value="1"/>
</dbReference>
<evidence type="ECO:0000313" key="9">
    <source>
        <dbReference type="EMBL" id="SFF81387.1"/>
    </source>
</evidence>
<accession>A0A1I2LVA3</accession>
<sequence>MKVDVVISADHIKKGELQGKVAVVIDMLRATSVMVTALDNGAKKVVPFLTVEEAFDYSKQHDGEVILGGERKALKIEGFDFSNSPLEYKREFVEGKTLAITTSNGTRAIKGCDGASHIFIAAMLNARAICKKLKSLNEDVVIVNSGTMGQFSMDDFICAGYLIDTLINDNPKIELSDIAITAKYIYENNKDIDSFIKNARHYNILKSLGLDGDLHYCMKKDIIDNTPEYIDGEITI</sequence>
<evidence type="ECO:0000256" key="5">
    <source>
        <dbReference type="ARBA" id="ARBA00022801"/>
    </source>
</evidence>
<evidence type="ECO:0000256" key="3">
    <source>
        <dbReference type="ARBA" id="ARBA00012953"/>
    </source>
</evidence>
<dbReference type="FunFam" id="3.90.1560.10:FF:000001">
    <property type="entry name" value="Probable 2-phosphosulfolactate phosphatase"/>
    <property type="match status" value="1"/>
</dbReference>
<proteinExistence type="inferred from homology"/>
<organism evidence="9 10">
    <name type="scientific">Clostridium cadaveris</name>
    <dbReference type="NCBI Taxonomy" id="1529"/>
    <lineage>
        <taxon>Bacteria</taxon>
        <taxon>Bacillati</taxon>
        <taxon>Bacillota</taxon>
        <taxon>Clostridia</taxon>
        <taxon>Eubacteriales</taxon>
        <taxon>Clostridiaceae</taxon>
        <taxon>Clostridium</taxon>
    </lineage>
</organism>
<dbReference type="InterPro" id="IPR036702">
    <property type="entry name" value="ComB-like_sf"/>
</dbReference>